<dbReference type="PROSITE" id="PS50110">
    <property type="entry name" value="RESPONSE_REGULATORY"/>
    <property type="match status" value="1"/>
</dbReference>
<dbReference type="CDD" id="cd16922">
    <property type="entry name" value="HATPase_EvgS-ArcB-TorS-like"/>
    <property type="match status" value="1"/>
</dbReference>
<dbReference type="SUPFAM" id="SSF55874">
    <property type="entry name" value="ATPase domain of HSP90 chaperone/DNA topoisomerase II/histidine kinase"/>
    <property type="match status" value="1"/>
</dbReference>
<organism evidence="12 13">
    <name type="scientific">Pseudaquabacterium rugosum</name>
    <dbReference type="NCBI Taxonomy" id="2984194"/>
    <lineage>
        <taxon>Bacteria</taxon>
        <taxon>Pseudomonadati</taxon>
        <taxon>Pseudomonadota</taxon>
        <taxon>Betaproteobacteria</taxon>
        <taxon>Burkholderiales</taxon>
        <taxon>Sphaerotilaceae</taxon>
        <taxon>Pseudaquabacterium</taxon>
    </lineage>
</organism>
<feature type="domain" description="Response regulatory" evidence="9">
    <location>
        <begin position="839"/>
        <end position="960"/>
    </location>
</feature>
<evidence type="ECO:0000313" key="12">
    <source>
        <dbReference type="EMBL" id="MEK8028323.1"/>
    </source>
</evidence>
<feature type="transmembrane region" description="Helical" evidence="7">
    <location>
        <begin position="29"/>
        <end position="49"/>
    </location>
</feature>
<evidence type="ECO:0000313" key="13">
    <source>
        <dbReference type="Proteomes" id="UP001368500"/>
    </source>
</evidence>
<dbReference type="Pfam" id="PF13188">
    <property type="entry name" value="PAS_8"/>
    <property type="match status" value="2"/>
</dbReference>
<dbReference type="PANTHER" id="PTHR43047">
    <property type="entry name" value="TWO-COMPONENT HISTIDINE PROTEIN KINASE"/>
    <property type="match status" value="1"/>
</dbReference>
<dbReference type="SMART" id="SM00388">
    <property type="entry name" value="HisKA"/>
    <property type="match status" value="1"/>
</dbReference>
<dbReference type="Gene3D" id="3.40.50.2300">
    <property type="match status" value="1"/>
</dbReference>
<feature type="transmembrane region" description="Helical" evidence="7">
    <location>
        <begin position="55"/>
        <end position="73"/>
    </location>
</feature>
<keyword evidence="7" id="KW-0812">Transmembrane</keyword>
<dbReference type="Pfam" id="PF02518">
    <property type="entry name" value="HATPase_c"/>
    <property type="match status" value="1"/>
</dbReference>
<dbReference type="NCBIfam" id="TIGR00229">
    <property type="entry name" value="sensory_box"/>
    <property type="match status" value="2"/>
</dbReference>
<evidence type="ECO:0000259" key="11">
    <source>
        <dbReference type="PROSITE" id="PS50113"/>
    </source>
</evidence>
<evidence type="ECO:0000256" key="6">
    <source>
        <dbReference type="PROSITE-ProRule" id="PRU00169"/>
    </source>
</evidence>
<dbReference type="Pfam" id="PF00072">
    <property type="entry name" value="Response_reg"/>
    <property type="match status" value="1"/>
</dbReference>
<dbReference type="RefSeq" id="WP_341376110.1">
    <property type="nucleotide sequence ID" value="NZ_JBBUTF010000022.1"/>
</dbReference>
<evidence type="ECO:0000256" key="4">
    <source>
        <dbReference type="ARBA" id="ARBA00022679"/>
    </source>
</evidence>
<dbReference type="Gene3D" id="3.30.565.10">
    <property type="entry name" value="Histidine kinase-like ATPase, C-terminal domain"/>
    <property type="match status" value="1"/>
</dbReference>
<proteinExistence type="predicted"/>
<dbReference type="GO" id="GO:0005524">
    <property type="term" value="F:ATP binding"/>
    <property type="evidence" value="ECO:0007669"/>
    <property type="project" value="UniProtKB-KW"/>
</dbReference>
<dbReference type="Gene3D" id="1.10.287.130">
    <property type="match status" value="1"/>
</dbReference>
<dbReference type="InterPro" id="IPR005467">
    <property type="entry name" value="His_kinase_dom"/>
</dbReference>
<keyword evidence="7" id="KW-1133">Transmembrane helix</keyword>
<keyword evidence="7" id="KW-0472">Membrane</keyword>
<dbReference type="PROSITE" id="PS50112">
    <property type="entry name" value="PAS"/>
    <property type="match status" value="1"/>
</dbReference>
<dbReference type="CDD" id="cd00130">
    <property type="entry name" value="PAS"/>
    <property type="match status" value="2"/>
</dbReference>
<evidence type="ECO:0000259" key="10">
    <source>
        <dbReference type="PROSITE" id="PS50112"/>
    </source>
</evidence>
<evidence type="ECO:0000256" key="5">
    <source>
        <dbReference type="ARBA" id="ARBA00022777"/>
    </source>
</evidence>
<evidence type="ECO:0000256" key="1">
    <source>
        <dbReference type="ARBA" id="ARBA00000085"/>
    </source>
</evidence>
<evidence type="ECO:0000256" key="7">
    <source>
        <dbReference type="SAM" id="Phobius"/>
    </source>
</evidence>
<keyword evidence="13" id="KW-1185">Reference proteome</keyword>
<dbReference type="SMART" id="SM00091">
    <property type="entry name" value="PAS"/>
    <property type="match status" value="2"/>
</dbReference>
<dbReference type="Pfam" id="PF00512">
    <property type="entry name" value="HisKA"/>
    <property type="match status" value="1"/>
</dbReference>
<accession>A0ABU9BFM9</accession>
<dbReference type="InterPro" id="IPR003594">
    <property type="entry name" value="HATPase_dom"/>
</dbReference>
<dbReference type="CDD" id="cd00082">
    <property type="entry name" value="HisKA"/>
    <property type="match status" value="1"/>
</dbReference>
<feature type="domain" description="Histidine kinase" evidence="8">
    <location>
        <begin position="589"/>
        <end position="808"/>
    </location>
</feature>
<keyword evidence="12" id="KW-0067">ATP-binding</keyword>
<name>A0ABU9BFM9_9BURK</name>
<dbReference type="SUPFAM" id="SSF47384">
    <property type="entry name" value="Homodimeric domain of signal transducing histidine kinase"/>
    <property type="match status" value="1"/>
</dbReference>
<feature type="transmembrane region" description="Helical" evidence="7">
    <location>
        <begin position="109"/>
        <end position="127"/>
    </location>
</feature>
<sequence length="967" mass="105092">MTTQQYGQSWQERDARRRRQIDEQTARRLLGSVGTLTLGGALLTCVLTYDIPRAHYLAMVISQGLVGLACLAAMTRVTRLALRPVVLATTWAAWALLVELTWFSQLGSWGLALNFVPLLVCAQALLVGPRPAIAMAVTSTAHMGLLVWAEQAGWLRGAAAIGPGLAVLAPVNHLLLLLAGLAAGALVLRWSNLSYDGTLQRESRFRALLSMAAAQYWETDRTLRIVRCESAQASDPAWSSRLRCGTDLAELVSLHAVDAQVRDATLLDLAAGRPVTKVLIHLPDAQGGVHLRLSGQARLDPHGRTDGYWGVVHDATAEVRQQQEARATSAMLGTTFDASPDGLMVTEFDGGRILMCNQPMLDMLGLARHEALGRSTAELGIWQNPHERDRLMEALRNHGRVDGLRAQARNRLGPPHTLRLSSRLYELNGQIHTVTSARDVTHTDRLQFEMRTLLERAPVGIAVTRQGRLVTANHSFERMMGWSAQTRQGRPLTALDEGATRPSGLPALMQSWPWPDAELPHEARIGRTDGSSFWCRMHAAHTAPQDSADDAVMWIAEDVSEPRRQAEELARARDTAEAAVRAKARLLATTTHEIRTPLNAVVALLRLARQPGLGDPQRLAFLQQIDGSARTLVQVVDDILDWSKIEAGKLCVQPQPFALQPLLERLLQNHRGLAQVKGLTLGCDCPPDLPVWVLGDDRRLAQVLGNYVSNALKFTDTGSVELEVRRGAGPDTLEFSVRDSGIGMNAAQLGRLFQPFSQADDATARLYGGTGLGLSICRELSQLMGGEVGCESRPGQGSRFWLRLPLPAAACPEATPRPAATLPAETVPPMPERALVGMRVLLAEDNPVNQTVMQLLLDEWDVAHVLAPTGTDAVAMTLAAQAGPLPFDAVLMDNQMPGCSGLEATRQLVQTLGPRCPPIIGLSAAVGDDERRAGLQAGMVEYLDKPIDPDRLLAVLRRCRTGLREAA</sequence>
<dbReference type="PRINTS" id="PR00344">
    <property type="entry name" value="BCTRLSENSOR"/>
</dbReference>
<dbReference type="EC" id="2.7.13.3" evidence="2"/>
<dbReference type="InterPro" id="IPR000014">
    <property type="entry name" value="PAS"/>
</dbReference>
<keyword evidence="3 6" id="KW-0597">Phosphoprotein</keyword>
<dbReference type="InterPro" id="IPR036890">
    <property type="entry name" value="HATPase_C_sf"/>
</dbReference>
<keyword evidence="4" id="KW-0808">Transferase</keyword>
<dbReference type="InterPro" id="IPR000700">
    <property type="entry name" value="PAS-assoc_C"/>
</dbReference>
<evidence type="ECO:0000256" key="2">
    <source>
        <dbReference type="ARBA" id="ARBA00012438"/>
    </source>
</evidence>
<dbReference type="PROSITE" id="PS50109">
    <property type="entry name" value="HIS_KIN"/>
    <property type="match status" value="1"/>
</dbReference>
<dbReference type="InterPro" id="IPR001789">
    <property type="entry name" value="Sig_transdc_resp-reg_receiver"/>
</dbReference>
<dbReference type="EMBL" id="JBBUTF010000022">
    <property type="protein sequence ID" value="MEK8028323.1"/>
    <property type="molecule type" value="Genomic_DNA"/>
</dbReference>
<feature type="domain" description="PAC" evidence="11">
    <location>
        <begin position="519"/>
        <end position="571"/>
    </location>
</feature>
<comment type="catalytic activity">
    <reaction evidence="1">
        <text>ATP + protein L-histidine = ADP + protein N-phospho-L-histidine.</text>
        <dbReference type="EC" id="2.7.13.3"/>
    </reaction>
</comment>
<feature type="transmembrane region" description="Helical" evidence="7">
    <location>
        <begin position="161"/>
        <end position="188"/>
    </location>
</feature>
<feature type="domain" description="PAS" evidence="10">
    <location>
        <begin position="328"/>
        <end position="397"/>
    </location>
</feature>
<dbReference type="PROSITE" id="PS50113">
    <property type="entry name" value="PAC"/>
    <property type="match status" value="1"/>
</dbReference>
<dbReference type="Proteomes" id="UP001368500">
    <property type="component" value="Unassembled WGS sequence"/>
</dbReference>
<dbReference type="InterPro" id="IPR036097">
    <property type="entry name" value="HisK_dim/P_sf"/>
</dbReference>
<keyword evidence="12" id="KW-0547">Nucleotide-binding</keyword>
<gene>
    <name evidence="12" type="ORF">AACH11_20375</name>
</gene>
<comment type="caution">
    <text evidence="12">The sequence shown here is derived from an EMBL/GenBank/DDBJ whole genome shotgun (WGS) entry which is preliminary data.</text>
</comment>
<dbReference type="SMART" id="SM00448">
    <property type="entry name" value="REC"/>
    <property type="match status" value="1"/>
</dbReference>
<dbReference type="InterPro" id="IPR035965">
    <property type="entry name" value="PAS-like_dom_sf"/>
</dbReference>
<dbReference type="CDD" id="cd17546">
    <property type="entry name" value="REC_hyHK_CKI1_RcsC-like"/>
    <property type="match status" value="1"/>
</dbReference>
<evidence type="ECO:0000259" key="9">
    <source>
        <dbReference type="PROSITE" id="PS50110"/>
    </source>
</evidence>
<dbReference type="InterPro" id="IPR003661">
    <property type="entry name" value="HisK_dim/P_dom"/>
</dbReference>
<protein>
    <recommendedName>
        <fullName evidence="2">histidine kinase</fullName>
        <ecNumber evidence="2">2.7.13.3</ecNumber>
    </recommendedName>
</protein>
<feature type="modified residue" description="4-aspartylphosphate" evidence="6">
    <location>
        <position position="893"/>
    </location>
</feature>
<dbReference type="InterPro" id="IPR011006">
    <property type="entry name" value="CheY-like_superfamily"/>
</dbReference>
<keyword evidence="5" id="KW-0418">Kinase</keyword>
<reference evidence="12 13" key="1">
    <citation type="submission" date="2024-04" db="EMBL/GenBank/DDBJ databases">
        <title>Novel species of the genus Ideonella isolated from streams.</title>
        <authorList>
            <person name="Lu H."/>
        </authorList>
    </citation>
    <scope>NUCLEOTIDE SEQUENCE [LARGE SCALE GENOMIC DNA]</scope>
    <source>
        <strain evidence="12 13">BYS139W</strain>
    </source>
</reference>
<feature type="transmembrane region" description="Helical" evidence="7">
    <location>
        <begin position="85"/>
        <end position="103"/>
    </location>
</feature>
<dbReference type="InterPro" id="IPR004358">
    <property type="entry name" value="Sig_transdc_His_kin-like_C"/>
</dbReference>
<evidence type="ECO:0000259" key="8">
    <source>
        <dbReference type="PROSITE" id="PS50109"/>
    </source>
</evidence>
<dbReference type="SUPFAM" id="SSF52172">
    <property type="entry name" value="CheY-like"/>
    <property type="match status" value="1"/>
</dbReference>
<dbReference type="PANTHER" id="PTHR43047:SF64">
    <property type="entry name" value="HISTIDINE KINASE CONTAINING CHEY-HOMOLOGOUS RECEIVER DOMAIN AND PAS DOMAIN-RELATED"/>
    <property type="match status" value="1"/>
</dbReference>
<dbReference type="SUPFAM" id="SSF55785">
    <property type="entry name" value="PYP-like sensor domain (PAS domain)"/>
    <property type="match status" value="3"/>
</dbReference>
<dbReference type="Gene3D" id="3.30.450.20">
    <property type="entry name" value="PAS domain"/>
    <property type="match status" value="3"/>
</dbReference>
<evidence type="ECO:0000256" key="3">
    <source>
        <dbReference type="ARBA" id="ARBA00022553"/>
    </source>
</evidence>
<dbReference type="SMART" id="SM00387">
    <property type="entry name" value="HATPase_c"/>
    <property type="match status" value="1"/>
</dbReference>